<feature type="region of interest" description="Disordered" evidence="1">
    <location>
        <begin position="111"/>
        <end position="139"/>
    </location>
</feature>
<organism evidence="4 5">
    <name type="scientific">Lampropedia puyangensis</name>
    <dbReference type="NCBI Taxonomy" id="1330072"/>
    <lineage>
        <taxon>Bacteria</taxon>
        <taxon>Pseudomonadati</taxon>
        <taxon>Pseudomonadota</taxon>
        <taxon>Betaproteobacteria</taxon>
        <taxon>Burkholderiales</taxon>
        <taxon>Comamonadaceae</taxon>
        <taxon>Lampropedia</taxon>
    </lineage>
</organism>
<dbReference type="InterPro" id="IPR010982">
    <property type="entry name" value="Lambda_DNA-bd_dom_sf"/>
</dbReference>
<dbReference type="AlphaFoldDB" id="A0A4S8F4J3"/>
<feature type="region of interest" description="Disordered" evidence="1">
    <location>
        <begin position="1"/>
        <end position="35"/>
    </location>
</feature>
<evidence type="ECO:0000259" key="3">
    <source>
        <dbReference type="Pfam" id="PF13464"/>
    </source>
</evidence>
<name>A0A4S8F4J3_9BURK</name>
<dbReference type="InterPro" id="IPR050400">
    <property type="entry name" value="Bact_Cytoskel_RodZ"/>
</dbReference>
<accession>A0A4S8F4J3</accession>
<dbReference type="InterPro" id="IPR025194">
    <property type="entry name" value="RodZ-like_C"/>
</dbReference>
<evidence type="ECO:0000313" key="4">
    <source>
        <dbReference type="EMBL" id="THU01959.1"/>
    </source>
</evidence>
<feature type="region of interest" description="Disordered" evidence="1">
    <location>
        <begin position="213"/>
        <end position="246"/>
    </location>
</feature>
<gene>
    <name evidence="4" type="ORF">E9531_08130</name>
</gene>
<protein>
    <submittedName>
        <fullName evidence="4">DUF4115 domain-containing protein</fullName>
    </submittedName>
</protein>
<reference evidence="4 5" key="1">
    <citation type="journal article" date="2015" name="Antonie Van Leeuwenhoek">
        <title>Lampropedia puyangensis sp. nov., isolated from symptomatic bark of Populus ? euramericana canker and emended description of Lampropedia hyalina (Ehrenberg 1832) Lee et al. 2004.</title>
        <authorList>
            <person name="Li Y."/>
            <person name="Wang T."/>
            <person name="Piao C.G."/>
            <person name="Wang L.F."/>
            <person name="Tian G.Z."/>
            <person name="Zhu T.H."/>
            <person name="Guo M.W."/>
        </authorList>
    </citation>
    <scope>NUCLEOTIDE SEQUENCE [LARGE SCALE GENOMIC DNA]</scope>
    <source>
        <strain evidence="4 5">2-bin</strain>
    </source>
</reference>
<evidence type="ECO:0000313" key="5">
    <source>
        <dbReference type="Proteomes" id="UP000308917"/>
    </source>
</evidence>
<sequence length="378" mass="39063">MNARRFMSEAVSPTSHSSPEGGEQSAGGLSKPSIETLKTPGALLQHYRQERHVSLHELAAVLKVTPDKLDALERDAYEKLPDMVFTRALALSICRLLGADSAPVMALFPSASSPKLGRDSDGLNQPFKGGEQPTLGSSSIKEASSAPKVLLAVGALLLAAVAVYFWPQVQRILNLDASQSSQIANGQGTVESTNRGSGIQTLQVPGLAALQTANADSSDGEPVPAQAPESEEQSEETSSSTVAGAAPLGGANTAVVSSALTTAASHGTGLGAANVAQSAASAPAVNPVVNGEAATPVAAVDTIRIEAQEPVWVQIRDQSNAIVHQSTLPKGRELAITNAPPLRVEIGRADAVKVTVKGQDFDVHPFARGNVARFEVTP</sequence>
<keyword evidence="5" id="KW-1185">Reference proteome</keyword>
<dbReference type="EMBL" id="STFG01000007">
    <property type="protein sequence ID" value="THU01959.1"/>
    <property type="molecule type" value="Genomic_DNA"/>
</dbReference>
<dbReference type="Proteomes" id="UP000308917">
    <property type="component" value="Unassembled WGS sequence"/>
</dbReference>
<dbReference type="PANTHER" id="PTHR34475:SF1">
    <property type="entry name" value="CYTOSKELETON PROTEIN RODZ"/>
    <property type="match status" value="1"/>
</dbReference>
<proteinExistence type="predicted"/>
<dbReference type="GO" id="GO:0003677">
    <property type="term" value="F:DNA binding"/>
    <property type="evidence" value="ECO:0007669"/>
    <property type="project" value="InterPro"/>
</dbReference>
<feature type="transmembrane region" description="Helical" evidence="2">
    <location>
        <begin position="149"/>
        <end position="166"/>
    </location>
</feature>
<evidence type="ECO:0000256" key="1">
    <source>
        <dbReference type="SAM" id="MobiDB-lite"/>
    </source>
</evidence>
<dbReference type="Pfam" id="PF13413">
    <property type="entry name" value="HTH_25"/>
    <property type="match status" value="1"/>
</dbReference>
<keyword evidence="2" id="KW-1133">Transmembrane helix</keyword>
<comment type="caution">
    <text evidence="4">The sequence shown here is derived from an EMBL/GenBank/DDBJ whole genome shotgun (WGS) entry which is preliminary data.</text>
</comment>
<dbReference type="Gene3D" id="1.10.260.40">
    <property type="entry name" value="lambda repressor-like DNA-binding domains"/>
    <property type="match status" value="1"/>
</dbReference>
<evidence type="ECO:0000256" key="2">
    <source>
        <dbReference type="SAM" id="Phobius"/>
    </source>
</evidence>
<keyword evidence="2" id="KW-0812">Transmembrane</keyword>
<dbReference type="Pfam" id="PF13464">
    <property type="entry name" value="RodZ_C"/>
    <property type="match status" value="1"/>
</dbReference>
<dbReference type="PANTHER" id="PTHR34475">
    <property type="match status" value="1"/>
</dbReference>
<dbReference type="SUPFAM" id="SSF47413">
    <property type="entry name" value="lambda repressor-like DNA-binding domains"/>
    <property type="match status" value="1"/>
</dbReference>
<feature type="domain" description="Cytoskeleton protein RodZ-like C-terminal" evidence="3">
    <location>
        <begin position="304"/>
        <end position="375"/>
    </location>
</feature>
<keyword evidence="2" id="KW-0472">Membrane</keyword>